<evidence type="ECO:0000313" key="2">
    <source>
        <dbReference type="EMBL" id="CAN80032.1"/>
    </source>
</evidence>
<dbReference type="AlphaFoldDB" id="A5AFU6"/>
<gene>
    <name evidence="2" type="ORF">VITISV_020139</name>
</gene>
<evidence type="ECO:0000256" key="1">
    <source>
        <dbReference type="SAM" id="MobiDB-lite"/>
    </source>
</evidence>
<proteinExistence type="predicted"/>
<name>A5AFU6_VITVI</name>
<feature type="compositionally biased region" description="Pro residues" evidence="1">
    <location>
        <begin position="1"/>
        <end position="11"/>
    </location>
</feature>
<feature type="region of interest" description="Disordered" evidence="1">
    <location>
        <begin position="1"/>
        <end position="80"/>
    </location>
</feature>
<accession>A5AFU6</accession>
<sequence>MWVPLDAPPHLPDSAPQCRYHTRRAFAMPVAPSQIPPRSPPIKKAKTSEPGESSRAPRDSQSQPPPTRRPIASSPIEGNSDCRSRAFHVEAYFDHSILRQQPELRDSYRLLERYHLVPFMTPPQFFYPRVALDFYQSMTTRGVPVPASILFTIDGRQGILGARQIAKAFHIPYAPADPAAFRRWAPLSEWDMRRGAILEALFRIFEGYYFGPHHLIMAALLHFEEKVHTRHLTRADTILLLFPRLLCHVLAHMGFLADPHSEPHRHCRESFFLDQWNQIWLPQHSPELPEPREVPPPPLPSIFAPSTSALSKPVPEAASSDAPPAVPPTSESPITIPSAEYRALLISFQTLTTTQTTIMVRMDHFQLRQDQQTLILREIQQHLGLLPPAPPVVVPSTVAAEDPFYPPEEPTT</sequence>
<organism evidence="2">
    <name type="scientific">Vitis vinifera</name>
    <name type="common">Grape</name>
    <dbReference type="NCBI Taxonomy" id="29760"/>
    <lineage>
        <taxon>Eukaryota</taxon>
        <taxon>Viridiplantae</taxon>
        <taxon>Streptophyta</taxon>
        <taxon>Embryophyta</taxon>
        <taxon>Tracheophyta</taxon>
        <taxon>Spermatophyta</taxon>
        <taxon>Magnoliopsida</taxon>
        <taxon>eudicotyledons</taxon>
        <taxon>Gunneridae</taxon>
        <taxon>Pentapetalae</taxon>
        <taxon>rosids</taxon>
        <taxon>Vitales</taxon>
        <taxon>Vitaceae</taxon>
        <taxon>Viteae</taxon>
        <taxon>Vitis</taxon>
    </lineage>
</organism>
<reference evidence="2" key="1">
    <citation type="journal article" date="2007" name="PLoS ONE">
        <title>The first genome sequence of an elite grapevine cultivar (Pinot noir Vitis vinifera L.): coping with a highly heterozygous genome.</title>
        <authorList>
            <person name="Velasco R."/>
            <person name="Zharkikh A."/>
            <person name="Troggio M."/>
            <person name="Cartwright D.A."/>
            <person name="Cestaro A."/>
            <person name="Pruss D."/>
            <person name="Pindo M."/>
            <person name="FitzGerald L.M."/>
            <person name="Vezzulli S."/>
            <person name="Reid J."/>
            <person name="Malacarne G."/>
            <person name="Iliev D."/>
            <person name="Coppola G."/>
            <person name="Wardell B."/>
            <person name="Micheletti D."/>
            <person name="Macalma T."/>
            <person name="Facci M."/>
            <person name="Mitchell J.T."/>
            <person name="Perazzolli M."/>
            <person name="Eldredge G."/>
            <person name="Gatto P."/>
            <person name="Oyzerski R."/>
            <person name="Moretto M."/>
            <person name="Gutin N."/>
            <person name="Stefanini M."/>
            <person name="Chen Y."/>
            <person name="Segala C."/>
            <person name="Davenport C."/>
            <person name="Dematte L."/>
            <person name="Mraz A."/>
            <person name="Battilana J."/>
            <person name="Stormo K."/>
            <person name="Costa F."/>
            <person name="Tao Q."/>
            <person name="Si-Ammour A."/>
            <person name="Harkins T."/>
            <person name="Lackey A."/>
            <person name="Perbost C."/>
            <person name="Taillon B."/>
            <person name="Stella A."/>
            <person name="Solovyev V."/>
            <person name="Fawcett J.A."/>
            <person name="Sterck L."/>
            <person name="Vandepoele K."/>
            <person name="Grando S.M."/>
            <person name="Toppo S."/>
            <person name="Moser C."/>
            <person name="Lanchbury J."/>
            <person name="Bogden R."/>
            <person name="Skolnick M."/>
            <person name="Sgaramella V."/>
            <person name="Bhatnagar S.K."/>
            <person name="Fontana P."/>
            <person name="Gutin A."/>
            <person name="Van de Peer Y."/>
            <person name="Salamini F."/>
            <person name="Viola R."/>
        </authorList>
    </citation>
    <scope>NUCLEOTIDE SEQUENCE</scope>
</reference>
<feature type="region of interest" description="Disordered" evidence="1">
    <location>
        <begin position="287"/>
        <end position="331"/>
    </location>
</feature>
<dbReference type="EMBL" id="AM425693">
    <property type="protein sequence ID" value="CAN80032.1"/>
    <property type="molecule type" value="Genomic_DNA"/>
</dbReference>
<feature type="compositionally biased region" description="Low complexity" evidence="1">
    <location>
        <begin position="313"/>
        <end position="331"/>
    </location>
</feature>
<protein>
    <submittedName>
        <fullName evidence="2">Uncharacterized protein</fullName>
    </submittedName>
</protein>